<feature type="compositionally biased region" description="Low complexity" evidence="14">
    <location>
        <begin position="361"/>
        <end position="370"/>
    </location>
</feature>
<dbReference type="Pfam" id="PF23578">
    <property type="entry name" value="DGKI"/>
    <property type="match status" value="1"/>
</dbReference>
<feature type="compositionally biased region" description="Pro residues" evidence="14">
    <location>
        <begin position="503"/>
        <end position="524"/>
    </location>
</feature>
<evidence type="ECO:0000256" key="2">
    <source>
        <dbReference type="ARBA" id="ARBA00009280"/>
    </source>
</evidence>
<keyword evidence="3 13" id="KW-0808">Transferase</keyword>
<dbReference type="PROSITE" id="PS50146">
    <property type="entry name" value="DAGK"/>
    <property type="match status" value="1"/>
</dbReference>
<dbReference type="InterPro" id="IPR036770">
    <property type="entry name" value="Ankyrin_rpt-contain_sf"/>
</dbReference>
<dbReference type="InterPro" id="IPR017438">
    <property type="entry name" value="ATP-NAD_kinase_N"/>
</dbReference>
<dbReference type="VEuPathDB" id="VectorBase:ACMO_007477"/>
<dbReference type="Pfam" id="PF00781">
    <property type="entry name" value="DAGK_cat"/>
    <property type="match status" value="1"/>
</dbReference>
<organism evidence="16 17">
    <name type="scientific">Anopheles coluzzii</name>
    <name type="common">African malaria mosquito</name>
    <dbReference type="NCBI Taxonomy" id="1518534"/>
    <lineage>
        <taxon>Eukaryota</taxon>
        <taxon>Metazoa</taxon>
        <taxon>Ecdysozoa</taxon>
        <taxon>Arthropoda</taxon>
        <taxon>Hexapoda</taxon>
        <taxon>Insecta</taxon>
        <taxon>Pterygota</taxon>
        <taxon>Neoptera</taxon>
        <taxon>Endopterygota</taxon>
        <taxon>Diptera</taxon>
        <taxon>Nematocera</taxon>
        <taxon>Culicoidea</taxon>
        <taxon>Culicidae</taxon>
        <taxon>Anophelinae</taxon>
        <taxon>Anopheles</taxon>
    </lineage>
</organism>
<feature type="compositionally biased region" description="Polar residues" evidence="14">
    <location>
        <begin position="439"/>
        <end position="454"/>
    </location>
</feature>
<evidence type="ECO:0000313" key="16">
    <source>
        <dbReference type="EnsemblMetazoa" id="ACON000519-PA"/>
    </source>
</evidence>
<evidence type="ECO:0000256" key="5">
    <source>
        <dbReference type="ARBA" id="ARBA00022737"/>
    </source>
</evidence>
<feature type="domain" description="DAGKc" evidence="15">
    <location>
        <begin position="851"/>
        <end position="985"/>
    </location>
</feature>
<dbReference type="Gene3D" id="2.60.200.40">
    <property type="match status" value="1"/>
</dbReference>
<dbReference type="InterPro" id="IPR016064">
    <property type="entry name" value="NAD/diacylglycerol_kinase_sf"/>
</dbReference>
<proteinExistence type="inferred from homology"/>
<evidence type="ECO:0000256" key="12">
    <source>
        <dbReference type="PROSITE-ProRule" id="PRU00023"/>
    </source>
</evidence>
<dbReference type="Pfam" id="PF00130">
    <property type="entry name" value="C1_1"/>
    <property type="match status" value="1"/>
</dbReference>
<dbReference type="PROSITE" id="PS50297">
    <property type="entry name" value="ANK_REP_REGION"/>
    <property type="match status" value="2"/>
</dbReference>
<dbReference type="InterPro" id="IPR001206">
    <property type="entry name" value="Diacylglycerol_kinase_cat_dom"/>
</dbReference>
<evidence type="ECO:0000256" key="1">
    <source>
        <dbReference type="ARBA" id="ARBA00001383"/>
    </source>
</evidence>
<dbReference type="GO" id="GO:0008270">
    <property type="term" value="F:zinc ion binding"/>
    <property type="evidence" value="ECO:0007669"/>
    <property type="project" value="UniProtKB-KW"/>
</dbReference>
<dbReference type="VEuPathDB" id="VectorBase:ACON2_034782"/>
<dbReference type="CDD" id="cd20802">
    <property type="entry name" value="C1_DGK_typeIV_rpt1"/>
    <property type="match status" value="1"/>
</dbReference>
<evidence type="ECO:0000256" key="14">
    <source>
        <dbReference type="SAM" id="MobiDB-lite"/>
    </source>
</evidence>
<dbReference type="VEuPathDB" id="VectorBase:ACMO_011599"/>
<dbReference type="GO" id="GO:0010646">
    <property type="term" value="P:regulation of cell communication"/>
    <property type="evidence" value="ECO:0007669"/>
    <property type="project" value="UniProtKB-ARBA"/>
</dbReference>
<feature type="compositionally biased region" description="Low complexity" evidence="14">
    <location>
        <begin position="56"/>
        <end position="65"/>
    </location>
</feature>
<dbReference type="InterPro" id="IPR037607">
    <property type="entry name" value="DGK"/>
</dbReference>
<name>A0A6E8V8Q1_ANOCL</name>
<dbReference type="FunFam" id="1.25.40.20:FF:000204">
    <property type="entry name" value="Diacylglycerol kinase"/>
    <property type="match status" value="1"/>
</dbReference>
<dbReference type="CDD" id="cd20855">
    <property type="entry name" value="C1_DGK_typeIV_rpt2"/>
    <property type="match status" value="1"/>
</dbReference>
<evidence type="ECO:0000256" key="3">
    <source>
        <dbReference type="ARBA" id="ARBA00022679"/>
    </source>
</evidence>
<keyword evidence="4" id="KW-0479">Metal-binding</keyword>
<evidence type="ECO:0000256" key="6">
    <source>
        <dbReference type="ARBA" id="ARBA00022741"/>
    </source>
</evidence>
<keyword evidence="17" id="KW-1185">Reference proteome</keyword>
<dbReference type="SMART" id="SM00248">
    <property type="entry name" value="ANK"/>
    <property type="match status" value="2"/>
</dbReference>
<dbReference type="GO" id="GO:0005524">
    <property type="term" value="F:ATP binding"/>
    <property type="evidence" value="ECO:0007669"/>
    <property type="project" value="UniProtKB-KW"/>
</dbReference>
<evidence type="ECO:0000256" key="8">
    <source>
        <dbReference type="ARBA" id="ARBA00022777"/>
    </source>
</evidence>
<dbReference type="Proteomes" id="UP001105220">
    <property type="component" value="Unplaced"/>
</dbReference>
<dbReference type="AlphaFoldDB" id="A0A6E8V8Q1"/>
<feature type="region of interest" description="Disordered" evidence="14">
    <location>
        <begin position="319"/>
        <end position="374"/>
    </location>
</feature>
<dbReference type="InterPro" id="IPR000756">
    <property type="entry name" value="Diacylglycerol_kin_accessory"/>
</dbReference>
<feature type="region of interest" description="Disordered" evidence="14">
    <location>
        <begin position="163"/>
        <end position="194"/>
    </location>
</feature>
<dbReference type="GO" id="GO:0043052">
    <property type="term" value="P:thermotaxis"/>
    <property type="evidence" value="ECO:0007669"/>
    <property type="project" value="UniProtKB-ARBA"/>
</dbReference>
<dbReference type="EC" id="2.7.1.107" evidence="13"/>
<reference key="1">
    <citation type="journal article" date="2019" name="Genes (Basel)">
        <title>A High-Quality De novo Genome Assembly from a Single Mosquito Using PacBio Sequencing.</title>
        <authorList>
            <person name="Kingan S.B."/>
            <person name="Heaton H."/>
            <person name="Cudini J."/>
            <person name="Lambert C.C."/>
            <person name="Baybayan P."/>
            <person name="Galvin B.D."/>
            <person name="Durbin R."/>
            <person name="Korlach J."/>
            <person name="Lawniczak M.K.N."/>
        </authorList>
    </citation>
    <scope>NUCLEOTIDE SEQUENCE [LARGE SCALE GENOMIC DNA]</scope>
    <source>
        <strain>Mali-NIH</strain>
    </source>
</reference>
<dbReference type="FunFam" id="2.60.200.40:FF:000012">
    <property type="entry name" value="Diacylglycerol kinase"/>
    <property type="match status" value="1"/>
</dbReference>
<dbReference type="FunFam" id="3.40.50.10330:FF:000020">
    <property type="entry name" value="Diacylglycerol kinase"/>
    <property type="match status" value="1"/>
</dbReference>
<feature type="repeat" description="ANK" evidence="12">
    <location>
        <begin position="1431"/>
        <end position="1457"/>
    </location>
</feature>
<reference evidence="16" key="2">
    <citation type="submission" date="2020-05" db="UniProtKB">
        <authorList>
            <consortium name="EnsemblMetazoa"/>
        </authorList>
    </citation>
    <scope>IDENTIFICATION</scope>
    <source>
        <strain evidence="16">Ngousso</strain>
    </source>
</reference>
<feature type="region of interest" description="Disordered" evidence="14">
    <location>
        <begin position="386"/>
        <end position="529"/>
    </location>
</feature>
<dbReference type="GO" id="GO:0023051">
    <property type="term" value="P:regulation of signaling"/>
    <property type="evidence" value="ECO:0007669"/>
    <property type="project" value="UniProtKB-ARBA"/>
</dbReference>
<evidence type="ECO:0000313" key="17">
    <source>
        <dbReference type="Proteomes" id="UP001105220"/>
    </source>
</evidence>
<dbReference type="PANTHER" id="PTHR11255:SF80">
    <property type="entry name" value="EYE-SPECIFIC DIACYLGLYCEROL KINASE"/>
    <property type="match status" value="1"/>
</dbReference>
<dbReference type="GO" id="GO:0005886">
    <property type="term" value="C:plasma membrane"/>
    <property type="evidence" value="ECO:0007669"/>
    <property type="project" value="TreeGrafter"/>
</dbReference>
<feature type="compositionally biased region" description="Gly residues" evidence="14">
    <location>
        <begin position="618"/>
        <end position="629"/>
    </location>
</feature>
<dbReference type="InterPro" id="IPR002219">
    <property type="entry name" value="PKC_DAG/PE"/>
</dbReference>
<dbReference type="InterPro" id="IPR002110">
    <property type="entry name" value="Ankyrin_rpt"/>
</dbReference>
<keyword evidence="10 13" id="KW-0067">ATP-binding</keyword>
<dbReference type="VEuPathDB" id="VectorBase:ACON000519"/>
<feature type="repeat" description="ANK" evidence="12">
    <location>
        <begin position="1467"/>
        <end position="1499"/>
    </location>
</feature>
<feature type="compositionally biased region" description="Polar residues" evidence="14">
    <location>
        <begin position="1"/>
        <end position="25"/>
    </location>
</feature>
<dbReference type="SMART" id="SM00109">
    <property type="entry name" value="C1"/>
    <property type="match status" value="2"/>
</dbReference>
<keyword evidence="11 12" id="KW-0040">ANK repeat</keyword>
<accession>A0A6E8V8Q1</accession>
<keyword evidence="5" id="KW-0677">Repeat</keyword>
<feature type="region of interest" description="Disordered" evidence="14">
    <location>
        <begin position="1297"/>
        <end position="1383"/>
    </location>
</feature>
<evidence type="ECO:0000256" key="4">
    <source>
        <dbReference type="ARBA" id="ARBA00022723"/>
    </source>
</evidence>
<dbReference type="SMART" id="SM00045">
    <property type="entry name" value="DAGKa"/>
    <property type="match status" value="1"/>
</dbReference>
<dbReference type="InterPro" id="IPR056383">
    <property type="entry name" value="DGKI-like_dom"/>
</dbReference>
<evidence type="ECO:0000256" key="10">
    <source>
        <dbReference type="ARBA" id="ARBA00022840"/>
    </source>
</evidence>
<dbReference type="Gene3D" id="3.40.50.10330">
    <property type="entry name" value="Probable inorganic polyphosphate/atp-NAD kinase, domain 1"/>
    <property type="match status" value="1"/>
</dbReference>
<evidence type="ECO:0000256" key="7">
    <source>
        <dbReference type="ARBA" id="ARBA00022771"/>
    </source>
</evidence>
<dbReference type="PROSITE" id="PS50088">
    <property type="entry name" value="ANK_REPEAT"/>
    <property type="match status" value="2"/>
</dbReference>
<feature type="region of interest" description="Disordered" evidence="14">
    <location>
        <begin position="256"/>
        <end position="277"/>
    </location>
</feature>
<keyword evidence="8 13" id="KW-0418">Kinase</keyword>
<keyword evidence="6 13" id="KW-0547">Nucleotide-binding</keyword>
<dbReference type="GO" id="GO:0004143">
    <property type="term" value="F:ATP-dependent diacylglycerol kinase activity"/>
    <property type="evidence" value="ECO:0007669"/>
    <property type="project" value="UniProtKB-EC"/>
</dbReference>
<dbReference type="GO" id="GO:0007200">
    <property type="term" value="P:phospholipase C-activating G protein-coupled receptor signaling pathway"/>
    <property type="evidence" value="ECO:0007669"/>
    <property type="project" value="InterPro"/>
</dbReference>
<comment type="catalytic activity">
    <reaction evidence="1 13">
        <text>a 1,2-diacyl-sn-glycerol + ATP = a 1,2-diacyl-sn-glycero-3-phosphate + ADP + H(+)</text>
        <dbReference type="Rhea" id="RHEA:10272"/>
        <dbReference type="ChEBI" id="CHEBI:15378"/>
        <dbReference type="ChEBI" id="CHEBI:17815"/>
        <dbReference type="ChEBI" id="CHEBI:30616"/>
        <dbReference type="ChEBI" id="CHEBI:58608"/>
        <dbReference type="ChEBI" id="CHEBI:456216"/>
        <dbReference type="EC" id="2.7.1.107"/>
    </reaction>
</comment>
<evidence type="ECO:0000256" key="13">
    <source>
        <dbReference type="RuleBase" id="RU361128"/>
    </source>
</evidence>
<evidence type="ECO:0000259" key="15">
    <source>
        <dbReference type="PROSITE" id="PS50146"/>
    </source>
</evidence>
<feature type="region of interest" description="Disordered" evidence="14">
    <location>
        <begin position="1"/>
        <end position="77"/>
    </location>
</feature>
<dbReference type="SUPFAM" id="SSF111331">
    <property type="entry name" value="NAD kinase/diacylglycerol kinase-like"/>
    <property type="match status" value="1"/>
</dbReference>
<feature type="compositionally biased region" description="Acidic residues" evidence="14">
    <location>
        <begin position="256"/>
        <end position="273"/>
    </location>
</feature>
<dbReference type="Pfam" id="PF00609">
    <property type="entry name" value="DAGK_acc"/>
    <property type="match status" value="1"/>
</dbReference>
<dbReference type="SMART" id="SM00046">
    <property type="entry name" value="DAGKc"/>
    <property type="match status" value="1"/>
</dbReference>
<feature type="region of interest" description="Disordered" evidence="14">
    <location>
        <begin position="616"/>
        <end position="638"/>
    </location>
</feature>
<evidence type="ECO:0000256" key="9">
    <source>
        <dbReference type="ARBA" id="ARBA00022833"/>
    </source>
</evidence>
<keyword evidence="7" id="KW-0863">Zinc-finger</keyword>
<dbReference type="PANTHER" id="PTHR11255">
    <property type="entry name" value="DIACYLGLYCEROL KINASE"/>
    <property type="match status" value="1"/>
</dbReference>
<feature type="compositionally biased region" description="Low complexity" evidence="14">
    <location>
        <begin position="1358"/>
        <end position="1370"/>
    </location>
</feature>
<dbReference type="EnsemblMetazoa" id="ACON000519-RA">
    <property type="protein sequence ID" value="ACON000519-PA"/>
    <property type="gene ID" value="ACON000519"/>
</dbReference>
<keyword evidence="9" id="KW-0862">Zinc</keyword>
<sequence>MHRLRNTFTRSRTPTGAEMKTQSSLEVPKQVRSASFDEIQLEAQRASGQQRSLSVAGAGSSTADDGGSGGMPGVGSLLLQVPQTAPGQRSRSFDLAGSASDEGSAVAAAFLDVPKRFQRRKSSSKTPPPCIHCLYLEEYRRLIGVEQRLYYDSEEYQAYVDYTSSSCSSGDDDDDGDDEADEAGGEEDGTDADAAGTVLRVRGTHEEEEEQVEGGEGASVNRVAAVGLACPSGGPEETRTHFTDGYYDYDYYYDDDEDEEEDETEEAEPDDDNEQHCNTTTTIATIATTKVEQKKEAELTFGLEAPAYDYASLFQRVSPRRRPRVDGEGSTLLSPPASIASPCRITLTLSPTKPDEEEDQQQQQQQQSQQTELRTAEIALMLPVDGGSSELGAVGEAHDTRPPLPVTVEPAEDGVEPPAPSRTRRRSISRQEAIIVEPTGSSLENVSNASESRPTTPPRPVPDIHTSSDELDCQQQQQQRDRAAQRGRAASMGPILAGATVRPAPPQESPPPSAGPTVQLPPPTSAATSQAADFVRDIYLQVPDLKRDRAASVDSCFTKVTGAKTEELQPPPDGACLNLLAVPSSGAVRSRSVDIVLPTEEQARYKALALAGPAGSAGQQGGGGSGGGPVAHLAPGIIRGGDPHGRQIRCTPDWSENAVSGDHLWVPTSVSGDCCCVGDNECTHGPRMKCAACKIIAHASCISVLMERSHLQCKPTFRDVGVRQYREQTKTTHHWVHRRTEKGKCKQCGKSLQAKLTFSSKEIVALSCAWCKASYHNKEACFNPERIGEECTLGTHRSIVVPPSWIVKLPRKGNFKSSLRKTPQKKKSKAGKKVSIPREPRTFVIKPIPTANLTPVLVFINPKSGGNQGAKLLQKFQWLLNPRQVFDLTQGGPRMGLELFRKVPQLRILACGGDGTVGWVLSVLDQINFVPPPAVGVLPLGTGNDLARALGWGGGYTDEPIGKILANIGNSDTVLLDRWSLKVEPNTSVPNTGDGKDNLPLNVVNNYFSLGVDAHIALEFHEAREAHPEKFNSRLRNKMFYGQAGGKDLLKRKWKGLAEFVTLECDGKDLTPKLKEHKVHAIVFLNIPSYGGGTHPWNKSGGQFEPATDDGMIEVVGLTTYQLPLLQAGGHGTCITQCRTARIVTSKTIPMQVDGEACKLNPSNIELTLLNKAVMLAKKKPGRANVPQEKLESLHMSLMKIMMADYEQHHYDKELLKQSAVNLGSLEVPVTDLEQVRVLINKYCGEQPDSPKLSPDWCFIDSCTAERFFRVDRAQENLHFITDIANDCVFVLDQESPTLPQTPEDEHRRLGAHGTPVAGSLESGDGGAPCSPQAGKLLDRSLSGPPAATASDIPSRKGSQGSQDADGQQARPPIGHDSVGNGQSLDQMVNFKSNLLEKTTDAVIKASKTGDLVMLKDLHLQGYSLLSIDSTGQTALHHGARCGHKDIVRYLISYAPNSIINMIDNETGQTALHKAAAGRQRSICYMLVAGGANLNIQDNDGRTARMLASNADDFELAFYLENQEQFQLIDFRSNNI</sequence>
<comment type="similarity">
    <text evidence="2 13">Belongs to the eukaryotic diacylglycerol kinase family.</text>
</comment>
<dbReference type="Gene3D" id="1.25.40.20">
    <property type="entry name" value="Ankyrin repeat-containing domain"/>
    <property type="match status" value="1"/>
</dbReference>
<evidence type="ECO:0000256" key="11">
    <source>
        <dbReference type="ARBA" id="ARBA00023043"/>
    </source>
</evidence>
<protein>
    <recommendedName>
        <fullName evidence="13">Diacylglycerol kinase</fullName>
        <shortName evidence="13">DAG kinase</shortName>
        <ecNumber evidence="13">2.7.1.107</ecNumber>
    </recommendedName>
</protein>
<dbReference type="SUPFAM" id="SSF48403">
    <property type="entry name" value="Ankyrin repeat"/>
    <property type="match status" value="1"/>
</dbReference>
<feature type="compositionally biased region" description="Acidic residues" evidence="14">
    <location>
        <begin position="170"/>
        <end position="191"/>
    </location>
</feature>
<dbReference type="Pfam" id="PF12796">
    <property type="entry name" value="Ank_2"/>
    <property type="match status" value="1"/>
</dbReference>